<keyword evidence="7" id="KW-1185">Reference proteome</keyword>
<evidence type="ECO:0000256" key="5">
    <source>
        <dbReference type="ARBA" id="ARBA00039509"/>
    </source>
</evidence>
<dbReference type="InterPro" id="IPR051040">
    <property type="entry name" value="COX23"/>
</dbReference>
<keyword evidence="2" id="KW-0496">Mitochondrion</keyword>
<dbReference type="EMBL" id="CAXKWB010079104">
    <property type="protein sequence ID" value="CAL4203207.1"/>
    <property type="molecule type" value="Genomic_DNA"/>
</dbReference>
<dbReference type="PANTHER" id="PTHR46811:SF1">
    <property type="entry name" value="COILED-COIL-HELIX-COILED-COIL-HELIX DOMAIN-CONTAINING PROTEIN 7"/>
    <property type="match status" value="1"/>
</dbReference>
<dbReference type="PANTHER" id="PTHR46811">
    <property type="entry name" value="COILED-COIL-HELIX-COILED-COIL-HELIX DOMAIN-CONTAINING PROTEIN 7"/>
    <property type="match status" value="1"/>
</dbReference>
<dbReference type="Pfam" id="PF02297">
    <property type="entry name" value="COX6B"/>
    <property type="match status" value="1"/>
</dbReference>
<comment type="caution">
    <text evidence="6">The sequence shown here is derived from an EMBL/GenBank/DDBJ whole genome shotgun (WGS) entry which is preliminary data.</text>
</comment>
<accession>A0AAV2SHS0</accession>
<dbReference type="GO" id="GO:0005758">
    <property type="term" value="C:mitochondrial intermembrane space"/>
    <property type="evidence" value="ECO:0007669"/>
    <property type="project" value="UniProtKB-SubCell"/>
</dbReference>
<dbReference type="InterPro" id="IPR009069">
    <property type="entry name" value="Cys_alpha_HP_mot_SF"/>
</dbReference>
<protein>
    <recommendedName>
        <fullName evidence="5">Coiled-coil-helix-coiled-coil-helix domain-containing protein 7</fullName>
    </recommendedName>
</protein>
<name>A0AAV2SHS0_MEGNR</name>
<dbReference type="GO" id="GO:0033108">
    <property type="term" value="P:mitochondrial respiratory chain complex assembly"/>
    <property type="evidence" value="ECO:0007669"/>
    <property type="project" value="TreeGrafter"/>
</dbReference>
<comment type="similarity">
    <text evidence="4">Belongs to the CHCHD7 family.</text>
</comment>
<evidence type="ECO:0000256" key="4">
    <source>
        <dbReference type="ARBA" id="ARBA00038205"/>
    </source>
</evidence>
<proteinExistence type="inferred from homology"/>
<gene>
    <name evidence="6" type="ORF">MNOR_LOCUS37760</name>
</gene>
<keyword evidence="3" id="KW-1015">Disulfide bond</keyword>
<reference evidence="6 7" key="1">
    <citation type="submission" date="2024-05" db="EMBL/GenBank/DDBJ databases">
        <authorList>
            <person name="Wallberg A."/>
        </authorList>
    </citation>
    <scope>NUCLEOTIDE SEQUENCE [LARGE SCALE GENOMIC DNA]</scope>
</reference>
<comment type="subcellular location">
    <subcellularLocation>
        <location evidence="1">Mitochondrion intermembrane space</location>
    </subcellularLocation>
</comment>
<evidence type="ECO:0000256" key="2">
    <source>
        <dbReference type="ARBA" id="ARBA00023128"/>
    </source>
</evidence>
<organism evidence="6 7">
    <name type="scientific">Meganyctiphanes norvegica</name>
    <name type="common">Northern krill</name>
    <name type="synonym">Thysanopoda norvegica</name>
    <dbReference type="NCBI Taxonomy" id="48144"/>
    <lineage>
        <taxon>Eukaryota</taxon>
        <taxon>Metazoa</taxon>
        <taxon>Ecdysozoa</taxon>
        <taxon>Arthropoda</taxon>
        <taxon>Crustacea</taxon>
        <taxon>Multicrustacea</taxon>
        <taxon>Malacostraca</taxon>
        <taxon>Eumalacostraca</taxon>
        <taxon>Eucarida</taxon>
        <taxon>Euphausiacea</taxon>
        <taxon>Euphausiidae</taxon>
        <taxon>Meganyctiphanes</taxon>
    </lineage>
</organism>
<evidence type="ECO:0000313" key="7">
    <source>
        <dbReference type="Proteomes" id="UP001497623"/>
    </source>
</evidence>
<feature type="non-terminal residue" evidence="6">
    <location>
        <position position="1"/>
    </location>
</feature>
<sequence length="139" mass="16601">FILRVSLSNSFFSFVNKLVGREIDVNQIQFKMFSGVSDQHGKSKTEKEYQQNVKRGSQLLNEEKDPCMKENKMTYKCLDENNYDRTACSNYFENYKKCKTFWSQVRIDRRRAGIEPNLPTSEEREKIKREYLEKMRAQS</sequence>
<dbReference type="SUPFAM" id="SSF47072">
    <property type="entry name" value="Cysteine alpha-hairpin motif"/>
    <property type="match status" value="1"/>
</dbReference>
<dbReference type="InterPro" id="IPR048280">
    <property type="entry name" value="COX6B-like"/>
</dbReference>
<evidence type="ECO:0000256" key="1">
    <source>
        <dbReference type="ARBA" id="ARBA00004569"/>
    </source>
</evidence>
<dbReference type="Gene3D" id="1.10.287.1130">
    <property type="entry name" value="CytochromE C oxidase copper chaperone"/>
    <property type="match status" value="1"/>
</dbReference>
<evidence type="ECO:0000256" key="3">
    <source>
        <dbReference type="ARBA" id="ARBA00023157"/>
    </source>
</evidence>
<dbReference type="Proteomes" id="UP001497623">
    <property type="component" value="Unassembled WGS sequence"/>
</dbReference>
<dbReference type="PROSITE" id="PS51808">
    <property type="entry name" value="CHCH"/>
    <property type="match status" value="1"/>
</dbReference>
<evidence type="ECO:0000313" key="6">
    <source>
        <dbReference type="EMBL" id="CAL4203207.1"/>
    </source>
</evidence>
<dbReference type="AlphaFoldDB" id="A0AAV2SHS0"/>